<dbReference type="GO" id="GO:0005524">
    <property type="term" value="F:ATP binding"/>
    <property type="evidence" value="ECO:0007669"/>
    <property type="project" value="UniProtKB-KW"/>
</dbReference>
<dbReference type="InterPro" id="IPR003594">
    <property type="entry name" value="HATPase_dom"/>
</dbReference>
<keyword evidence="8" id="KW-0902">Two-component regulatory system</keyword>
<evidence type="ECO:0000313" key="11">
    <source>
        <dbReference type="EMBL" id="KYZ76040.1"/>
    </source>
</evidence>
<dbReference type="PROSITE" id="PS50109">
    <property type="entry name" value="HIS_KIN"/>
    <property type="match status" value="1"/>
</dbReference>
<dbReference type="SUPFAM" id="SSF47384">
    <property type="entry name" value="Homodimeric domain of signal transducing histidine kinase"/>
    <property type="match status" value="1"/>
</dbReference>
<keyword evidence="3" id="KW-0597">Phosphoprotein</keyword>
<dbReference type="SMART" id="SM00387">
    <property type="entry name" value="HATPase_c"/>
    <property type="match status" value="1"/>
</dbReference>
<dbReference type="NCBIfam" id="TIGR00229">
    <property type="entry name" value="sensory_box"/>
    <property type="match status" value="1"/>
</dbReference>
<keyword evidence="7" id="KW-0067">ATP-binding</keyword>
<dbReference type="PANTHER" id="PTHR43065:SF10">
    <property type="entry name" value="PEROXIDE STRESS-ACTIVATED HISTIDINE KINASE MAK3"/>
    <property type="match status" value="1"/>
</dbReference>
<dbReference type="SUPFAM" id="SSF55874">
    <property type="entry name" value="ATPase domain of HSP90 chaperone/DNA topoisomerase II/histidine kinase"/>
    <property type="match status" value="1"/>
</dbReference>
<evidence type="ECO:0000256" key="1">
    <source>
        <dbReference type="ARBA" id="ARBA00000085"/>
    </source>
</evidence>
<dbReference type="GO" id="GO:0000155">
    <property type="term" value="F:phosphorelay sensor kinase activity"/>
    <property type="evidence" value="ECO:0007669"/>
    <property type="project" value="InterPro"/>
</dbReference>
<comment type="caution">
    <text evidence="11">The sequence shown here is derived from an EMBL/GenBank/DDBJ whole genome shotgun (WGS) entry which is preliminary data.</text>
</comment>
<keyword evidence="9" id="KW-1133">Transmembrane helix</keyword>
<dbReference type="InterPro" id="IPR036890">
    <property type="entry name" value="HATPase_C_sf"/>
</dbReference>
<keyword evidence="12" id="KW-1185">Reference proteome</keyword>
<dbReference type="OrthoDB" id="9759607at2"/>
<evidence type="ECO:0000256" key="8">
    <source>
        <dbReference type="ARBA" id="ARBA00023012"/>
    </source>
</evidence>
<dbReference type="Gene3D" id="3.30.565.10">
    <property type="entry name" value="Histidine kinase-like ATPase, C-terminal domain"/>
    <property type="match status" value="1"/>
</dbReference>
<reference evidence="11 12" key="1">
    <citation type="submission" date="2016-02" db="EMBL/GenBank/DDBJ databases">
        <title>Anaerosporomusa subterraneum gen. nov., sp. nov., a spore-forming obligate anaerobe isolated from saprolite.</title>
        <authorList>
            <person name="Choi J.K."/>
            <person name="Shah M."/>
            <person name="Yee N."/>
        </authorList>
    </citation>
    <scope>NUCLEOTIDE SEQUENCE [LARGE SCALE GENOMIC DNA]</scope>
    <source>
        <strain evidence="11 12">RU4</strain>
    </source>
</reference>
<dbReference type="InterPro" id="IPR004358">
    <property type="entry name" value="Sig_transdc_His_kin-like_C"/>
</dbReference>
<evidence type="ECO:0000256" key="9">
    <source>
        <dbReference type="SAM" id="Phobius"/>
    </source>
</evidence>
<dbReference type="InterPro" id="IPR036097">
    <property type="entry name" value="HisK_dim/P_sf"/>
</dbReference>
<dbReference type="Pfam" id="PF02518">
    <property type="entry name" value="HATPase_c"/>
    <property type="match status" value="1"/>
</dbReference>
<dbReference type="EC" id="2.7.13.3" evidence="2"/>
<dbReference type="Pfam" id="PF08448">
    <property type="entry name" value="PAS_4"/>
    <property type="match status" value="1"/>
</dbReference>
<dbReference type="SUPFAM" id="SSF55785">
    <property type="entry name" value="PYP-like sensor domain (PAS domain)"/>
    <property type="match status" value="1"/>
</dbReference>
<dbReference type="STRING" id="1794912.AXX12_06245"/>
<keyword evidence="4" id="KW-0808">Transferase</keyword>
<dbReference type="SMART" id="SM00388">
    <property type="entry name" value="HisKA"/>
    <property type="match status" value="1"/>
</dbReference>
<evidence type="ECO:0000259" key="10">
    <source>
        <dbReference type="PROSITE" id="PS50109"/>
    </source>
</evidence>
<evidence type="ECO:0000256" key="5">
    <source>
        <dbReference type="ARBA" id="ARBA00022741"/>
    </source>
</evidence>
<dbReference type="RefSeq" id="WP_066240794.1">
    <property type="nucleotide sequence ID" value="NZ_LSGP01000017.1"/>
</dbReference>
<dbReference type="AlphaFoldDB" id="A0A154BQA3"/>
<sequence length="471" mass="53063">MFRGSLIKRIYSALSLILLLPFLGFGIYSAHREKEYNLLVKADEMSRIANVDWILLSLMIWFVLMLIIAYFFQRVNLSIAHLACQISQIDDDQKSLADLPQFIPVLDAIRNKYWGEVQRLKRLKDACPVAAVVVDKHGMITAHNDMYATIIERHVGKCQKLIGMSLRQLMNSVGIPEEELIFPRVLQGESNVESHQKLVGAEWITRGRPLIDEDTGEILGAVISVTDITERENFRREMGRQERLNVVGEMAASVAHEIRNPMTVVRGNLQLMALKSDDKNRYSLMIDELDRANDIIEDFLSLARNRPVPKSLCDINQIISRLQPLLYSETVARGGVLELDLEENLPDLLLSEKEIKQLILHLFRNANDAIEDDGRLILRTQRVGSFIELQVQDNGCGISEDCLNKLTEPFYTTKSNGTGLGLAICRSIVEQHNAALSIDSLEGVGTTVTIRFHSSNRISLVNLAECPSKAC</sequence>
<proteinExistence type="predicted"/>
<name>A0A154BQA3_ANASB</name>
<gene>
    <name evidence="11" type="ORF">AXX12_06245</name>
</gene>
<dbReference type="InterPro" id="IPR035965">
    <property type="entry name" value="PAS-like_dom_sf"/>
</dbReference>
<evidence type="ECO:0000256" key="2">
    <source>
        <dbReference type="ARBA" id="ARBA00012438"/>
    </source>
</evidence>
<accession>A0A154BQA3</accession>
<dbReference type="Gene3D" id="3.30.450.20">
    <property type="entry name" value="PAS domain"/>
    <property type="match status" value="1"/>
</dbReference>
<organism evidence="11 12">
    <name type="scientific">Anaerosporomusa subterranea</name>
    <dbReference type="NCBI Taxonomy" id="1794912"/>
    <lineage>
        <taxon>Bacteria</taxon>
        <taxon>Bacillati</taxon>
        <taxon>Bacillota</taxon>
        <taxon>Negativicutes</taxon>
        <taxon>Acetonemataceae</taxon>
        <taxon>Anaerosporomusa</taxon>
    </lineage>
</organism>
<keyword evidence="9" id="KW-0472">Membrane</keyword>
<dbReference type="InterPro" id="IPR005467">
    <property type="entry name" value="His_kinase_dom"/>
</dbReference>
<keyword evidence="6" id="KW-0418">Kinase</keyword>
<protein>
    <recommendedName>
        <fullName evidence="2">histidine kinase</fullName>
        <ecNumber evidence="2">2.7.13.3</ecNumber>
    </recommendedName>
</protein>
<evidence type="ECO:0000256" key="4">
    <source>
        <dbReference type="ARBA" id="ARBA00022679"/>
    </source>
</evidence>
<evidence type="ECO:0000256" key="7">
    <source>
        <dbReference type="ARBA" id="ARBA00022840"/>
    </source>
</evidence>
<dbReference type="CDD" id="cd00082">
    <property type="entry name" value="HisKA"/>
    <property type="match status" value="1"/>
</dbReference>
<dbReference type="PRINTS" id="PR00344">
    <property type="entry name" value="BCTRLSENSOR"/>
</dbReference>
<feature type="domain" description="Histidine kinase" evidence="10">
    <location>
        <begin position="253"/>
        <end position="456"/>
    </location>
</feature>
<evidence type="ECO:0000256" key="3">
    <source>
        <dbReference type="ARBA" id="ARBA00022553"/>
    </source>
</evidence>
<keyword evidence="9" id="KW-0812">Transmembrane</keyword>
<dbReference type="PANTHER" id="PTHR43065">
    <property type="entry name" value="SENSOR HISTIDINE KINASE"/>
    <property type="match status" value="1"/>
</dbReference>
<dbReference type="InterPro" id="IPR000014">
    <property type="entry name" value="PAS"/>
</dbReference>
<dbReference type="InterPro" id="IPR013656">
    <property type="entry name" value="PAS_4"/>
</dbReference>
<dbReference type="EMBL" id="LSGP01000017">
    <property type="protein sequence ID" value="KYZ76040.1"/>
    <property type="molecule type" value="Genomic_DNA"/>
</dbReference>
<dbReference type="CDD" id="cd00075">
    <property type="entry name" value="HATPase"/>
    <property type="match status" value="1"/>
</dbReference>
<evidence type="ECO:0000256" key="6">
    <source>
        <dbReference type="ARBA" id="ARBA00022777"/>
    </source>
</evidence>
<dbReference type="InterPro" id="IPR003661">
    <property type="entry name" value="HisK_dim/P_dom"/>
</dbReference>
<keyword evidence="5" id="KW-0547">Nucleotide-binding</keyword>
<dbReference type="Pfam" id="PF00512">
    <property type="entry name" value="HisKA"/>
    <property type="match status" value="1"/>
</dbReference>
<evidence type="ECO:0000313" key="12">
    <source>
        <dbReference type="Proteomes" id="UP000076268"/>
    </source>
</evidence>
<dbReference type="Proteomes" id="UP000076268">
    <property type="component" value="Unassembled WGS sequence"/>
</dbReference>
<dbReference type="Gene3D" id="1.10.287.130">
    <property type="match status" value="1"/>
</dbReference>
<comment type="catalytic activity">
    <reaction evidence="1">
        <text>ATP + protein L-histidine = ADP + protein N-phospho-L-histidine.</text>
        <dbReference type="EC" id="2.7.13.3"/>
    </reaction>
</comment>
<feature type="transmembrane region" description="Helical" evidence="9">
    <location>
        <begin position="53"/>
        <end position="72"/>
    </location>
</feature>